<dbReference type="EMBL" id="CP017557">
    <property type="protein sequence ID" value="AOW06240.1"/>
    <property type="molecule type" value="Genomic_DNA"/>
</dbReference>
<dbReference type="RefSeq" id="XP_504643.3">
    <property type="nucleotide sequence ID" value="XM_504643.3"/>
</dbReference>
<dbReference type="VEuPathDB" id="FungiDB:YALI1_E37234g"/>
<protein>
    <submittedName>
        <fullName evidence="1">Uncharacterized protein</fullName>
    </submittedName>
</protein>
<dbReference type="VEuPathDB" id="FungiDB:YALI0_E31559g"/>
<evidence type="ECO:0000313" key="1">
    <source>
        <dbReference type="EMBL" id="AOW06240.1"/>
    </source>
</evidence>
<proteinExistence type="predicted"/>
<sequence length="313" mass="35778">MNSGPNCPKYVFQPLHTTLNQYSMMLPHLTIWIFFPPQTANKLRLHRLGLLCTIKKRKNYMVSVVPSNIYRRGRYLPISNLQSMQQTPFQALKQLTWTGDYGAFVDNLQGLRQGQHGEAGVDARFVLMRLMKILPAEDLVTLRGLCDVGDDDEEATLALFESYLKEKDGKARFYRHKMLEVMYRKLVEPHGRLNTHAFLLVYMSFVRLEIEDLKLPEEDKAALMMYHVPRVLYRPLVRAFPYLADNVDRAHLGPPRRGSHGSIESAEVIPLDWDGICALFDTEAVSSVFPLGATHRAFEGDVLSLIDDDVTVL</sequence>
<dbReference type="GeneID" id="2912999"/>
<name>A0A1H6PKI9_YARLL</name>
<dbReference type="Proteomes" id="UP000182444">
    <property type="component" value="Chromosome 1E"/>
</dbReference>
<organism evidence="1 2">
    <name type="scientific">Yarrowia lipolytica</name>
    <name type="common">Candida lipolytica</name>
    <dbReference type="NCBI Taxonomy" id="4952"/>
    <lineage>
        <taxon>Eukaryota</taxon>
        <taxon>Fungi</taxon>
        <taxon>Dikarya</taxon>
        <taxon>Ascomycota</taxon>
        <taxon>Saccharomycotina</taxon>
        <taxon>Dipodascomycetes</taxon>
        <taxon>Dipodascales</taxon>
        <taxon>Dipodascales incertae sedis</taxon>
        <taxon>Yarrowia</taxon>
    </lineage>
</organism>
<dbReference type="AlphaFoldDB" id="A0A1H6PKI9"/>
<accession>A0A1H6PKI9</accession>
<gene>
    <name evidence="1" type="ORF">YALI1_E37234g</name>
</gene>
<dbReference type="KEGG" id="yli:2912999"/>
<reference evidence="1 2" key="1">
    <citation type="journal article" date="2016" name="PLoS ONE">
        <title>Sequence Assembly of Yarrowia lipolytica Strain W29/CLIB89 Shows Transposable Element Diversity.</title>
        <authorList>
            <person name="Magnan C."/>
            <person name="Yu J."/>
            <person name="Chang I."/>
            <person name="Jahn E."/>
            <person name="Kanomata Y."/>
            <person name="Wu J."/>
            <person name="Zeller M."/>
            <person name="Oakes M."/>
            <person name="Baldi P."/>
            <person name="Sandmeyer S."/>
        </authorList>
    </citation>
    <scope>NUCLEOTIDE SEQUENCE [LARGE SCALE GENOMIC DNA]</scope>
    <source>
        <strain evidence="2">CLIB89(W29)</strain>
    </source>
</reference>
<evidence type="ECO:0000313" key="2">
    <source>
        <dbReference type="Proteomes" id="UP000182444"/>
    </source>
</evidence>